<gene>
    <name evidence="2" type="ORF">BKG84_07120</name>
</gene>
<keyword evidence="1" id="KW-0472">Membrane</keyword>
<feature type="transmembrane region" description="Helical" evidence="1">
    <location>
        <begin position="41"/>
        <end position="64"/>
    </location>
</feature>
<dbReference type="EMBL" id="MLIS01000001">
    <property type="protein sequence ID" value="OHU78195.1"/>
    <property type="molecule type" value="Genomic_DNA"/>
</dbReference>
<sequence length="265" mass="28235">MSQASAHSRPLNQGDVALPPPTSRLDRLALALTKPANIRRWYLLAWAIGIASTAVAFCVVAFVLPEGSDVVGTVAFYRKYNIPLRLLSALLALLFLVGAVWSGAFISTLWAADPSRNRVYTWSAIFSEVLVLGLFFVESGIIASTTLLSGHAPDSTIHLLHVCVAVSAALLGPVWIPFTLAALLISRQTDLFPSWFGRLCVAVIVIDLCTVTGVFTLSGPLNGANGIIGAFAGALSPIVWIVGVVAWEVVEWAQHRTATLSTATN</sequence>
<feature type="transmembrane region" description="Helical" evidence="1">
    <location>
        <begin position="84"/>
        <end position="112"/>
    </location>
</feature>
<evidence type="ECO:0008006" key="4">
    <source>
        <dbReference type="Google" id="ProtNLM"/>
    </source>
</evidence>
<evidence type="ECO:0000313" key="3">
    <source>
        <dbReference type="Proteomes" id="UP000179441"/>
    </source>
</evidence>
<feature type="transmembrane region" description="Helical" evidence="1">
    <location>
        <begin position="119"/>
        <end position="137"/>
    </location>
</feature>
<feature type="transmembrane region" description="Helical" evidence="1">
    <location>
        <begin position="157"/>
        <end position="183"/>
    </location>
</feature>
<dbReference type="Proteomes" id="UP000179441">
    <property type="component" value="Unassembled WGS sequence"/>
</dbReference>
<reference evidence="2 3" key="1">
    <citation type="submission" date="2016-10" db="EMBL/GenBank/DDBJ databases">
        <title>Evaluation of Human, Veterinary and Environmental Mycobacterium chelonae Isolates by Core Genome Phylogenomic Analysis, Targeted Gene Comparison, and Anti-microbial Susceptibility Patterns: A Tale of Mistaken Identities.</title>
        <authorList>
            <person name="Fogelson S.B."/>
            <person name="Camus A.C."/>
            <person name="Lorenz W."/>
            <person name="Vasireddy R."/>
            <person name="Vasireddy S."/>
            <person name="Smith T."/>
            <person name="Brown-Elliott B.A."/>
            <person name="Wallace R.J.Jr."/>
            <person name="Hasan N.A."/>
            <person name="Reischl U."/>
            <person name="Sanchez S."/>
        </authorList>
    </citation>
    <scope>NUCLEOTIDE SEQUENCE [LARGE SCALE GENOMIC DNA]</scope>
    <source>
        <strain evidence="2 3">15518</strain>
    </source>
</reference>
<comment type="caution">
    <text evidence="2">The sequence shown here is derived from an EMBL/GenBank/DDBJ whole genome shotgun (WGS) entry which is preliminary data.</text>
</comment>
<name>A0A1S1M8F8_MYCCH</name>
<dbReference type="RefSeq" id="WP_070926162.1">
    <property type="nucleotide sequence ID" value="NZ_CP050145.1"/>
</dbReference>
<evidence type="ECO:0000313" key="2">
    <source>
        <dbReference type="EMBL" id="OHU78195.1"/>
    </source>
</evidence>
<dbReference type="AlphaFoldDB" id="A0A1S1M8F8"/>
<keyword evidence="1" id="KW-0812">Transmembrane</keyword>
<feature type="transmembrane region" description="Helical" evidence="1">
    <location>
        <begin position="195"/>
        <end position="215"/>
    </location>
</feature>
<keyword evidence="3" id="KW-1185">Reference proteome</keyword>
<evidence type="ECO:0000256" key="1">
    <source>
        <dbReference type="SAM" id="Phobius"/>
    </source>
</evidence>
<accession>A0A1S1M8F8</accession>
<feature type="transmembrane region" description="Helical" evidence="1">
    <location>
        <begin position="227"/>
        <end position="247"/>
    </location>
</feature>
<proteinExistence type="predicted"/>
<organism evidence="2 3">
    <name type="scientific">Mycobacteroides chelonae</name>
    <name type="common">Mycobacterium chelonae</name>
    <dbReference type="NCBI Taxonomy" id="1774"/>
    <lineage>
        <taxon>Bacteria</taxon>
        <taxon>Bacillati</taxon>
        <taxon>Actinomycetota</taxon>
        <taxon>Actinomycetes</taxon>
        <taxon>Mycobacteriales</taxon>
        <taxon>Mycobacteriaceae</taxon>
        <taxon>Mycobacteroides</taxon>
    </lineage>
</organism>
<keyword evidence="1" id="KW-1133">Transmembrane helix</keyword>
<protein>
    <recommendedName>
        <fullName evidence="4">DUF998 domain-containing protein</fullName>
    </recommendedName>
</protein>